<sequence>MNTSIINNLPQETLFNICEFGSTPLELSSDYIVQEIKNVCPYVNLGRELIIAGLSSKMELLRKDITLLRSKLEKNYLLSFKESPPTISIAYEARHDLSWALYIAGREKYDNFRIEGTPSSVDVILTSGVCNHQELEAIFSMLEGNTLIDMMIKSMGSFGGPLEVMADVAPMLNSESMDVLRTTHYPISNLFRIAKYLRDKLQVYEEKGYPLDLFMSGDHIIAVDIEGEQSNPFSAHDAIIYHYDGDDDLLRFLSKQEIYCERDDVIDMNGMYKTYISQYNDSKTDRMNEILRDMSDLCKLRLACSLTI</sequence>
<organism evidence="1">
    <name type="scientific">viral metagenome</name>
    <dbReference type="NCBI Taxonomy" id="1070528"/>
    <lineage>
        <taxon>unclassified sequences</taxon>
        <taxon>metagenomes</taxon>
        <taxon>organismal metagenomes</taxon>
    </lineage>
</organism>
<name>A0A6C0BKK0_9ZZZZ</name>
<evidence type="ECO:0000313" key="1">
    <source>
        <dbReference type="EMBL" id="QHS92895.1"/>
    </source>
</evidence>
<dbReference type="AlphaFoldDB" id="A0A6C0BKK0"/>
<proteinExistence type="predicted"/>
<reference evidence="1" key="1">
    <citation type="journal article" date="2020" name="Nature">
        <title>Giant virus diversity and host interactions through global metagenomics.</title>
        <authorList>
            <person name="Schulz F."/>
            <person name="Roux S."/>
            <person name="Paez-Espino D."/>
            <person name="Jungbluth S."/>
            <person name="Walsh D.A."/>
            <person name="Denef V.J."/>
            <person name="McMahon K.D."/>
            <person name="Konstantinidis K.T."/>
            <person name="Eloe-Fadrosh E.A."/>
            <person name="Kyrpides N.C."/>
            <person name="Woyke T."/>
        </authorList>
    </citation>
    <scope>NUCLEOTIDE SEQUENCE</scope>
    <source>
        <strain evidence="1">GVMAG-M-3300017651-5</strain>
    </source>
</reference>
<dbReference type="EMBL" id="MN739193">
    <property type="protein sequence ID" value="QHS92895.1"/>
    <property type="molecule type" value="Genomic_DNA"/>
</dbReference>
<accession>A0A6C0BKK0</accession>
<protein>
    <submittedName>
        <fullName evidence="1">Uncharacterized protein</fullName>
    </submittedName>
</protein>